<dbReference type="PROSITE" id="PS50949">
    <property type="entry name" value="HTH_GNTR"/>
    <property type="match status" value="1"/>
</dbReference>
<evidence type="ECO:0000256" key="2">
    <source>
        <dbReference type="ARBA" id="ARBA00023125"/>
    </source>
</evidence>
<proteinExistence type="predicted"/>
<evidence type="ECO:0000256" key="1">
    <source>
        <dbReference type="ARBA" id="ARBA00023015"/>
    </source>
</evidence>
<keyword evidence="8" id="KW-1185">Reference proteome</keyword>
<dbReference type="RefSeq" id="WP_097143893.1">
    <property type="nucleotide sequence ID" value="NZ_OBEA01000001.1"/>
</dbReference>
<organism evidence="6 7">
    <name type="scientific">Pseudooceanicola antarcticus</name>
    <dbReference type="NCBI Taxonomy" id="1247613"/>
    <lineage>
        <taxon>Bacteria</taxon>
        <taxon>Pseudomonadati</taxon>
        <taxon>Pseudomonadota</taxon>
        <taxon>Alphaproteobacteria</taxon>
        <taxon>Rhodobacterales</taxon>
        <taxon>Paracoccaceae</taxon>
        <taxon>Pseudooceanicola</taxon>
    </lineage>
</organism>
<feature type="domain" description="HTH gntR-type" evidence="4">
    <location>
        <begin position="2"/>
        <end position="69"/>
    </location>
</feature>
<keyword evidence="3" id="KW-0804">Transcription</keyword>
<evidence type="ECO:0000313" key="6">
    <source>
        <dbReference type="EMBL" id="SNY35716.1"/>
    </source>
</evidence>
<dbReference type="Gene3D" id="1.10.10.10">
    <property type="entry name" value="Winged helix-like DNA-binding domain superfamily/Winged helix DNA-binding domain"/>
    <property type="match status" value="1"/>
</dbReference>
<keyword evidence="2" id="KW-0238">DNA-binding</keyword>
<dbReference type="GO" id="GO:0003677">
    <property type="term" value="F:DNA binding"/>
    <property type="evidence" value="ECO:0007669"/>
    <property type="project" value="UniProtKB-KW"/>
</dbReference>
<sequence length="210" mass="23257">MRKTNDEIATVIRERICLNGQDSNIVLHEGQLATEFGVSRTPIRQVLQMLSYENLVETRSGVGTIAPPLVAANRRSDVRAFRALLGAAAQCPIPDVSVPPQVLDRIRDAIRLLELSGEPDTYLVQSLAAQLEAMMMLVADHIVAKALRSAYWRHVRWCLHPNFNALSEARVEYETLLQESLQLAEEGAVQPLLDRMTKVVVGGAAGWGDY</sequence>
<reference evidence="6 7" key="1">
    <citation type="submission" date="2017-09" db="EMBL/GenBank/DDBJ databases">
        <authorList>
            <person name="Ehlers B."/>
            <person name="Leendertz F.H."/>
        </authorList>
    </citation>
    <scope>NUCLEOTIDE SEQUENCE [LARGE SCALE GENOMIC DNA]</scope>
    <source>
        <strain evidence="6 7">CGMCC 1.12662</strain>
    </source>
</reference>
<reference evidence="5 8" key="2">
    <citation type="journal article" date="2018" name="Int. J. Syst. Evol. Microbiol.">
        <title>Pseudooceanicola lipolyticus sp. nov., a marine alphaproteobacterium, reclassification of Oceanicola flagellatus as Pseudooceanicola flagellatus comb. nov. and emended description of the genus Pseudooceanicola.</title>
        <authorList>
            <person name="Huang M.-M."/>
            <person name="Guo L.-L."/>
            <person name="Wu Y.-H."/>
            <person name="Lai Q.-L."/>
            <person name="Shao Z.-Z."/>
            <person name="Wang C.-S."/>
            <person name="Wu M."/>
            <person name="Xu X.-W."/>
        </authorList>
    </citation>
    <scope>NUCLEOTIDE SEQUENCE [LARGE SCALE GENOMIC DNA]</scope>
    <source>
        <strain evidence="5 8">Ar-45</strain>
    </source>
</reference>
<dbReference type="Proteomes" id="UP000231655">
    <property type="component" value="Unassembled WGS sequence"/>
</dbReference>
<dbReference type="GO" id="GO:0003700">
    <property type="term" value="F:DNA-binding transcription factor activity"/>
    <property type="evidence" value="ECO:0007669"/>
    <property type="project" value="InterPro"/>
</dbReference>
<keyword evidence="1" id="KW-0805">Transcription regulation</keyword>
<name>A0A285HLS3_9RHOB</name>
<dbReference type="OrthoDB" id="7618373at2"/>
<dbReference type="AlphaFoldDB" id="A0A285HLS3"/>
<evidence type="ECO:0000256" key="3">
    <source>
        <dbReference type="ARBA" id="ARBA00023163"/>
    </source>
</evidence>
<dbReference type="InterPro" id="IPR000524">
    <property type="entry name" value="Tscrpt_reg_HTH_GntR"/>
</dbReference>
<dbReference type="SMART" id="SM00345">
    <property type="entry name" value="HTH_GNTR"/>
    <property type="match status" value="1"/>
</dbReference>
<dbReference type="InterPro" id="IPR036388">
    <property type="entry name" value="WH-like_DNA-bd_sf"/>
</dbReference>
<dbReference type="Proteomes" id="UP000231702">
    <property type="component" value="Unassembled WGS sequence"/>
</dbReference>
<dbReference type="SUPFAM" id="SSF46785">
    <property type="entry name" value="Winged helix' DNA-binding domain"/>
    <property type="match status" value="1"/>
</dbReference>
<evidence type="ECO:0000313" key="8">
    <source>
        <dbReference type="Proteomes" id="UP000231702"/>
    </source>
</evidence>
<evidence type="ECO:0000313" key="5">
    <source>
        <dbReference type="EMBL" id="PJE27948.1"/>
    </source>
</evidence>
<dbReference type="PANTHER" id="PTHR43537">
    <property type="entry name" value="TRANSCRIPTIONAL REGULATOR, GNTR FAMILY"/>
    <property type="match status" value="1"/>
</dbReference>
<dbReference type="Pfam" id="PF00392">
    <property type="entry name" value="GntR"/>
    <property type="match status" value="1"/>
</dbReference>
<dbReference type="EMBL" id="PGTD01000017">
    <property type="protein sequence ID" value="PJE27948.1"/>
    <property type="molecule type" value="Genomic_DNA"/>
</dbReference>
<protein>
    <submittedName>
        <fullName evidence="5">GntR family transcriptional regulator</fullName>
    </submittedName>
    <submittedName>
        <fullName evidence="6">Regulatory protein, gntR family</fullName>
    </submittedName>
</protein>
<dbReference type="PANTHER" id="PTHR43537:SF24">
    <property type="entry name" value="GLUCONATE OPERON TRANSCRIPTIONAL REPRESSOR"/>
    <property type="match status" value="1"/>
</dbReference>
<evidence type="ECO:0000313" key="7">
    <source>
        <dbReference type="Proteomes" id="UP000231655"/>
    </source>
</evidence>
<gene>
    <name evidence="5" type="ORF">CVM39_15415</name>
    <name evidence="6" type="ORF">SAMN06297129_0072</name>
</gene>
<dbReference type="EMBL" id="OBEA01000001">
    <property type="protein sequence ID" value="SNY35716.1"/>
    <property type="molecule type" value="Genomic_DNA"/>
</dbReference>
<evidence type="ECO:0000259" key="4">
    <source>
        <dbReference type="PROSITE" id="PS50949"/>
    </source>
</evidence>
<dbReference type="InterPro" id="IPR036390">
    <property type="entry name" value="WH_DNA-bd_sf"/>
</dbReference>
<accession>A0A285HLS3</accession>